<organism evidence="1 2">
    <name type="scientific">Leucogyrophana mollusca</name>
    <dbReference type="NCBI Taxonomy" id="85980"/>
    <lineage>
        <taxon>Eukaryota</taxon>
        <taxon>Fungi</taxon>
        <taxon>Dikarya</taxon>
        <taxon>Basidiomycota</taxon>
        <taxon>Agaricomycotina</taxon>
        <taxon>Agaricomycetes</taxon>
        <taxon>Agaricomycetidae</taxon>
        <taxon>Boletales</taxon>
        <taxon>Boletales incertae sedis</taxon>
        <taxon>Leucogyrophana</taxon>
    </lineage>
</organism>
<reference evidence="1" key="1">
    <citation type="journal article" date="2021" name="New Phytol.">
        <title>Evolutionary innovations through gain and loss of genes in the ectomycorrhizal Boletales.</title>
        <authorList>
            <person name="Wu G."/>
            <person name="Miyauchi S."/>
            <person name="Morin E."/>
            <person name="Kuo A."/>
            <person name="Drula E."/>
            <person name="Varga T."/>
            <person name="Kohler A."/>
            <person name="Feng B."/>
            <person name="Cao Y."/>
            <person name="Lipzen A."/>
            <person name="Daum C."/>
            <person name="Hundley H."/>
            <person name="Pangilinan J."/>
            <person name="Johnson J."/>
            <person name="Barry K."/>
            <person name="LaButti K."/>
            <person name="Ng V."/>
            <person name="Ahrendt S."/>
            <person name="Min B."/>
            <person name="Choi I.G."/>
            <person name="Park H."/>
            <person name="Plett J.M."/>
            <person name="Magnuson J."/>
            <person name="Spatafora J.W."/>
            <person name="Nagy L.G."/>
            <person name="Henrissat B."/>
            <person name="Grigoriev I.V."/>
            <person name="Yang Z.L."/>
            <person name="Xu J."/>
            <person name="Martin F.M."/>
        </authorList>
    </citation>
    <scope>NUCLEOTIDE SEQUENCE</scope>
    <source>
        <strain evidence="1">KUC20120723A-06</strain>
    </source>
</reference>
<keyword evidence="2" id="KW-1185">Reference proteome</keyword>
<comment type="caution">
    <text evidence="1">The sequence shown here is derived from an EMBL/GenBank/DDBJ whole genome shotgun (WGS) entry which is preliminary data.</text>
</comment>
<protein>
    <submittedName>
        <fullName evidence="1">Uncharacterized protein</fullName>
    </submittedName>
</protein>
<accession>A0ACB8BB28</accession>
<dbReference type="EMBL" id="MU266465">
    <property type="protein sequence ID" value="KAH7923016.1"/>
    <property type="molecule type" value="Genomic_DNA"/>
</dbReference>
<evidence type="ECO:0000313" key="2">
    <source>
        <dbReference type="Proteomes" id="UP000790709"/>
    </source>
</evidence>
<evidence type="ECO:0000313" key="1">
    <source>
        <dbReference type="EMBL" id="KAH7923016.1"/>
    </source>
</evidence>
<name>A0ACB8BB28_9AGAM</name>
<proteinExistence type="predicted"/>
<sequence>MDDHQEPTHAPPLESPWQPPQYTVSPSRPPTLLATARLDPDPDFPHNFPRVARWCADGSSVLVHCENRSFQLFGTTSASSSTLQHTRTFALPAPVLDFAWYPAASVHNPAAYCFVASLRASYKIVDHRERHVAPHSLAFNLTADRLYCGFEDAIEIFDVHRPGEGERMRTTPARRSRDGLKGIISALAFSPSYESDFYAAGSLAPASATSDNIALFSEGSRDVVGFVGGAGLKFNPTKPHILYAAFRRHEAVYAWDLRGDASVPVAAFAKGPARDTPLTNQKTQFDIDASGRWLGVGDQGGEVEVFDLWGADGVGGEVRPVVSFRGHGDTIGSVGFHPLHAVLLSVSGSRHFDVDEDEDDEGDSSSSSSSSSGEEEGDGGDGDGGGRGKGVKRRKYRPQPFVKDASMKLWSFDGAGG</sequence>
<gene>
    <name evidence="1" type="ORF">BV22DRAFT_1106309</name>
</gene>
<dbReference type="Proteomes" id="UP000790709">
    <property type="component" value="Unassembled WGS sequence"/>
</dbReference>